<name>A0ABR3Q4P0_9TREE</name>
<keyword evidence="2" id="KW-1185">Reference proteome</keyword>
<evidence type="ECO:0000313" key="2">
    <source>
        <dbReference type="Proteomes" id="UP001565368"/>
    </source>
</evidence>
<dbReference type="GeneID" id="95984443"/>
<reference evidence="1 2" key="1">
    <citation type="submission" date="2023-08" db="EMBL/GenBank/DDBJ databases">
        <title>Annotated Genome Sequence of Vanrija albida AlHP1.</title>
        <authorList>
            <person name="Herzog R."/>
        </authorList>
    </citation>
    <scope>NUCLEOTIDE SEQUENCE [LARGE SCALE GENOMIC DNA]</scope>
    <source>
        <strain evidence="1 2">AlHP1</strain>
    </source>
</reference>
<dbReference type="RefSeq" id="XP_069209361.1">
    <property type="nucleotide sequence ID" value="XM_069351943.1"/>
</dbReference>
<dbReference type="EMBL" id="JBBXJM010000003">
    <property type="protein sequence ID" value="KAL1409417.1"/>
    <property type="molecule type" value="Genomic_DNA"/>
</dbReference>
<dbReference type="Proteomes" id="UP001565368">
    <property type="component" value="Unassembled WGS sequence"/>
</dbReference>
<evidence type="ECO:0000313" key="1">
    <source>
        <dbReference type="EMBL" id="KAL1409417.1"/>
    </source>
</evidence>
<sequence>MTNPTTSHPTPSTFLLVDIAAIAHGFNITAARLKTLPPHVVAELVEHPNDFGDLDTEDHCLLMPAIVAGHKAYLNHMEYKSDYSWADRIDAQHFIALLVATVNRRAEFMGPTKHGHHRPTMRQTGPLPPLVVFGYHKGLLPYILDPALHIGLKATFDRFRTTERFMATEIRRVGMPDTARAATRDRYHQIHMATFLSEDIQAIPDAIHHGHGVTVKLQSSPIGYEEFRNLYAAAAAALVWSYIDHYFVD</sequence>
<organism evidence="1 2">
    <name type="scientific">Vanrija albida</name>
    <dbReference type="NCBI Taxonomy" id="181172"/>
    <lineage>
        <taxon>Eukaryota</taxon>
        <taxon>Fungi</taxon>
        <taxon>Dikarya</taxon>
        <taxon>Basidiomycota</taxon>
        <taxon>Agaricomycotina</taxon>
        <taxon>Tremellomycetes</taxon>
        <taxon>Trichosporonales</taxon>
        <taxon>Trichosporonaceae</taxon>
        <taxon>Vanrija</taxon>
    </lineage>
</organism>
<proteinExistence type="predicted"/>
<accession>A0ABR3Q4P0</accession>
<comment type="caution">
    <text evidence="1">The sequence shown here is derived from an EMBL/GenBank/DDBJ whole genome shotgun (WGS) entry which is preliminary data.</text>
</comment>
<protein>
    <submittedName>
        <fullName evidence="1">Uncharacterized protein</fullName>
    </submittedName>
</protein>
<gene>
    <name evidence="1" type="ORF">Q8F55_003400</name>
</gene>